<sequence length="99" mass="10639">WELKTLLEQFKNEVKEQASSNMVELKGLITSLTTKVDTCVAGLQTLSCRVDHVQADLDARSKAVGERIDIIEAGLPGLVAGSANSTNSSSMEDTIAEME</sequence>
<dbReference type="EMBL" id="GBRD01016903">
    <property type="protein sequence ID" value="JAG48924.1"/>
    <property type="molecule type" value="Transcribed_RNA"/>
</dbReference>
<reference evidence="1" key="1">
    <citation type="submission" date="2014-09" db="EMBL/GenBank/DDBJ databases">
        <authorList>
            <person name="Magalhaes I.L.F."/>
            <person name="Oliveira U."/>
            <person name="Santos F.R."/>
            <person name="Vidigal T.H.D.A."/>
            <person name="Brescovit A.D."/>
            <person name="Santos A.J."/>
        </authorList>
    </citation>
    <scope>NUCLEOTIDE SEQUENCE</scope>
</reference>
<dbReference type="AlphaFoldDB" id="A0A0K8S6V7"/>
<accession>A0A0K8S6V7</accession>
<feature type="non-terminal residue" evidence="1">
    <location>
        <position position="1"/>
    </location>
</feature>
<organism evidence="1">
    <name type="scientific">Lygus hesperus</name>
    <name type="common">Western plant bug</name>
    <dbReference type="NCBI Taxonomy" id="30085"/>
    <lineage>
        <taxon>Eukaryota</taxon>
        <taxon>Metazoa</taxon>
        <taxon>Ecdysozoa</taxon>
        <taxon>Arthropoda</taxon>
        <taxon>Hexapoda</taxon>
        <taxon>Insecta</taxon>
        <taxon>Pterygota</taxon>
        <taxon>Neoptera</taxon>
        <taxon>Paraneoptera</taxon>
        <taxon>Hemiptera</taxon>
        <taxon>Heteroptera</taxon>
        <taxon>Panheteroptera</taxon>
        <taxon>Cimicomorpha</taxon>
        <taxon>Miridae</taxon>
        <taxon>Mirini</taxon>
        <taxon>Lygus</taxon>
    </lineage>
</organism>
<protein>
    <submittedName>
        <fullName evidence="1">Uncharacterized protein</fullName>
    </submittedName>
</protein>
<evidence type="ECO:0000313" key="1">
    <source>
        <dbReference type="EMBL" id="JAG48924.1"/>
    </source>
</evidence>
<name>A0A0K8S6V7_LYGHE</name>
<feature type="non-terminal residue" evidence="1">
    <location>
        <position position="99"/>
    </location>
</feature>
<proteinExistence type="predicted"/>